<evidence type="ECO:0000313" key="3">
    <source>
        <dbReference type="Proteomes" id="UP001375382"/>
    </source>
</evidence>
<feature type="compositionally biased region" description="Polar residues" evidence="1">
    <location>
        <begin position="67"/>
        <end position="76"/>
    </location>
</feature>
<organism evidence="2 3">
    <name type="scientific">Rheinheimera muenzenbergensis</name>
    <dbReference type="NCBI Taxonomy" id="1193628"/>
    <lineage>
        <taxon>Bacteria</taxon>
        <taxon>Pseudomonadati</taxon>
        <taxon>Pseudomonadota</taxon>
        <taxon>Gammaproteobacteria</taxon>
        <taxon>Chromatiales</taxon>
        <taxon>Chromatiaceae</taxon>
        <taxon>Rheinheimera</taxon>
    </lineage>
</organism>
<accession>A0ABU8C638</accession>
<feature type="compositionally biased region" description="Low complexity" evidence="1">
    <location>
        <begin position="32"/>
        <end position="65"/>
    </location>
</feature>
<feature type="region of interest" description="Disordered" evidence="1">
    <location>
        <begin position="1"/>
        <end position="20"/>
    </location>
</feature>
<keyword evidence="3" id="KW-1185">Reference proteome</keyword>
<protein>
    <submittedName>
        <fullName evidence="2">Excinuclease ATPase subunit</fullName>
    </submittedName>
</protein>
<sequence length="118" mass="12744">MNIQSASYSGLQGLQRASAGVTEATLDINRQTQASQQARQEQSQQNVAQQNAVQQNETQQAVAAADNSAQTRTLQAPPQPELTDSLVRLNSEERNAQANVRSIQTADQVLGSVIDIRV</sequence>
<dbReference type="Proteomes" id="UP001375382">
    <property type="component" value="Unassembled WGS sequence"/>
</dbReference>
<gene>
    <name evidence="2" type="ORF">MN202_09085</name>
</gene>
<feature type="compositionally biased region" description="Polar residues" evidence="1">
    <location>
        <begin position="1"/>
        <end position="12"/>
    </location>
</feature>
<feature type="region of interest" description="Disordered" evidence="1">
    <location>
        <begin position="32"/>
        <end position="84"/>
    </location>
</feature>
<proteinExistence type="predicted"/>
<evidence type="ECO:0000256" key="1">
    <source>
        <dbReference type="SAM" id="MobiDB-lite"/>
    </source>
</evidence>
<reference evidence="2 3" key="1">
    <citation type="journal article" date="2023" name="Ecotoxicol. Environ. Saf.">
        <title>Mercury remediation potential of mercury-resistant strain Rheinheimera metallidurans sp. nov. isolated from a municipal waste dumping site.</title>
        <authorList>
            <person name="Yadav V."/>
            <person name="Manjhi A."/>
            <person name="Vadakedath N."/>
        </authorList>
    </citation>
    <scope>NUCLEOTIDE SEQUENCE [LARGE SCALE GENOMIC DNA]</scope>
    <source>
        <strain evidence="2 3">E-49</strain>
    </source>
</reference>
<name>A0ABU8C638_9GAMM</name>
<evidence type="ECO:0000313" key="2">
    <source>
        <dbReference type="EMBL" id="MEH8017386.1"/>
    </source>
</evidence>
<dbReference type="RefSeq" id="WP_335735792.1">
    <property type="nucleotide sequence ID" value="NZ_JALAAR010000006.1"/>
</dbReference>
<dbReference type="EMBL" id="JALAAR010000006">
    <property type="protein sequence ID" value="MEH8017386.1"/>
    <property type="molecule type" value="Genomic_DNA"/>
</dbReference>
<comment type="caution">
    <text evidence="2">The sequence shown here is derived from an EMBL/GenBank/DDBJ whole genome shotgun (WGS) entry which is preliminary data.</text>
</comment>